<evidence type="ECO:0000256" key="1">
    <source>
        <dbReference type="SAM" id="MobiDB-lite"/>
    </source>
</evidence>
<feature type="region of interest" description="Disordered" evidence="1">
    <location>
        <begin position="1"/>
        <end position="20"/>
    </location>
</feature>
<keyword evidence="3" id="KW-1185">Reference proteome</keyword>
<dbReference type="EMBL" id="ASRX01000056">
    <property type="protein sequence ID" value="EYF02683.1"/>
    <property type="molecule type" value="Genomic_DNA"/>
</dbReference>
<sequence>MNVTRGNRRLEPGQSSLVPGKRCRDAGGVSSCVLAPCAKLLPG</sequence>
<dbReference type="Proteomes" id="UP000019678">
    <property type="component" value="Unassembled WGS sequence"/>
</dbReference>
<organism evidence="2 3">
    <name type="scientific">Chondromyces apiculatus DSM 436</name>
    <dbReference type="NCBI Taxonomy" id="1192034"/>
    <lineage>
        <taxon>Bacteria</taxon>
        <taxon>Pseudomonadati</taxon>
        <taxon>Myxococcota</taxon>
        <taxon>Polyangia</taxon>
        <taxon>Polyangiales</taxon>
        <taxon>Polyangiaceae</taxon>
        <taxon>Chondromyces</taxon>
    </lineage>
</organism>
<comment type="caution">
    <text evidence="2">The sequence shown here is derived from an EMBL/GenBank/DDBJ whole genome shotgun (WGS) entry which is preliminary data.</text>
</comment>
<dbReference type="AlphaFoldDB" id="A0A017T0E2"/>
<reference evidence="2 3" key="1">
    <citation type="submission" date="2013-05" db="EMBL/GenBank/DDBJ databases">
        <title>Genome assembly of Chondromyces apiculatus DSM 436.</title>
        <authorList>
            <person name="Sharma G."/>
            <person name="Khatri I."/>
            <person name="Kaur C."/>
            <person name="Mayilraj S."/>
            <person name="Subramanian S."/>
        </authorList>
    </citation>
    <scope>NUCLEOTIDE SEQUENCE [LARGE SCALE GENOMIC DNA]</scope>
    <source>
        <strain evidence="2 3">DSM 436</strain>
    </source>
</reference>
<evidence type="ECO:0000313" key="3">
    <source>
        <dbReference type="Proteomes" id="UP000019678"/>
    </source>
</evidence>
<dbReference type="STRING" id="1192034.CAP_6573"/>
<gene>
    <name evidence="2" type="ORF">CAP_6573</name>
</gene>
<accession>A0A017T0E2</accession>
<protein>
    <submittedName>
        <fullName evidence="2">Uncharacterized protein</fullName>
    </submittedName>
</protein>
<name>A0A017T0E2_9BACT</name>
<proteinExistence type="predicted"/>
<evidence type="ECO:0000313" key="2">
    <source>
        <dbReference type="EMBL" id="EYF02683.1"/>
    </source>
</evidence>